<organism evidence="8 9">
    <name type="scientific">Anaeromyces robustus</name>
    <dbReference type="NCBI Taxonomy" id="1754192"/>
    <lineage>
        <taxon>Eukaryota</taxon>
        <taxon>Fungi</taxon>
        <taxon>Fungi incertae sedis</taxon>
        <taxon>Chytridiomycota</taxon>
        <taxon>Chytridiomycota incertae sedis</taxon>
        <taxon>Neocallimastigomycetes</taxon>
        <taxon>Neocallimastigales</taxon>
        <taxon>Neocallimastigaceae</taxon>
        <taxon>Anaeromyces</taxon>
    </lineage>
</organism>
<feature type="transmembrane region" description="Helical" evidence="6">
    <location>
        <begin position="116"/>
        <end position="140"/>
    </location>
</feature>
<dbReference type="GO" id="GO:0016020">
    <property type="term" value="C:membrane"/>
    <property type="evidence" value="ECO:0007669"/>
    <property type="project" value="UniProtKB-SubCell"/>
</dbReference>
<reference evidence="8 9" key="2">
    <citation type="submission" date="2016-08" db="EMBL/GenBank/DDBJ databases">
        <title>Pervasive Adenine N6-methylation of Active Genes in Fungi.</title>
        <authorList>
            <consortium name="DOE Joint Genome Institute"/>
            <person name="Mondo S.J."/>
            <person name="Dannebaum R.O."/>
            <person name="Kuo R.C."/>
            <person name="Labutti K."/>
            <person name="Haridas S."/>
            <person name="Kuo A."/>
            <person name="Salamov A."/>
            <person name="Ahrendt S.R."/>
            <person name="Lipzen A."/>
            <person name="Sullivan W."/>
            <person name="Andreopoulos W.B."/>
            <person name="Clum A."/>
            <person name="Lindquist E."/>
            <person name="Daum C."/>
            <person name="Ramamoorthy G.K."/>
            <person name="Gryganskyi A."/>
            <person name="Culley D."/>
            <person name="Magnuson J.K."/>
            <person name="James T.Y."/>
            <person name="O'Malley M.A."/>
            <person name="Stajich J.E."/>
            <person name="Spatafora J.W."/>
            <person name="Visel A."/>
            <person name="Grigoriev I.V."/>
        </authorList>
    </citation>
    <scope>NUCLEOTIDE SEQUENCE [LARGE SCALE GENOMIC DNA]</scope>
    <source>
        <strain evidence="8 9">S4</strain>
    </source>
</reference>
<evidence type="ECO:0000256" key="5">
    <source>
        <dbReference type="ARBA" id="ARBA00023136"/>
    </source>
</evidence>
<name>A0A1Y1XB80_9FUNG</name>
<reference evidence="8 9" key="1">
    <citation type="submission" date="2016-08" db="EMBL/GenBank/DDBJ databases">
        <title>A Parts List for Fungal Cellulosomes Revealed by Comparative Genomics.</title>
        <authorList>
            <consortium name="DOE Joint Genome Institute"/>
            <person name="Haitjema C.H."/>
            <person name="Gilmore S.P."/>
            <person name="Henske J.K."/>
            <person name="Solomon K.V."/>
            <person name="De Groot R."/>
            <person name="Kuo A."/>
            <person name="Mondo S.J."/>
            <person name="Salamov A.A."/>
            <person name="Labutti K."/>
            <person name="Zhao Z."/>
            <person name="Chiniquy J."/>
            <person name="Barry K."/>
            <person name="Brewer H.M."/>
            <person name="Purvine S.O."/>
            <person name="Wright A.T."/>
            <person name="Boxma B."/>
            <person name="Van Alen T."/>
            <person name="Hackstein J.H."/>
            <person name="Baker S.E."/>
            <person name="Grigoriev I.V."/>
            <person name="O'Malley M.A."/>
        </authorList>
    </citation>
    <scope>NUCLEOTIDE SEQUENCE [LARGE SCALE GENOMIC DNA]</scope>
    <source>
        <strain evidence="8 9">S4</strain>
    </source>
</reference>
<feature type="transmembrane region" description="Helical" evidence="6">
    <location>
        <begin position="152"/>
        <end position="174"/>
    </location>
</feature>
<feature type="transmembrane region" description="Helical" evidence="6">
    <location>
        <begin position="223"/>
        <end position="239"/>
    </location>
</feature>
<dbReference type="GO" id="GO:0006629">
    <property type="term" value="P:lipid metabolic process"/>
    <property type="evidence" value="ECO:0007669"/>
    <property type="project" value="InterPro"/>
</dbReference>
<dbReference type="PANTHER" id="PTHR10556">
    <property type="entry name" value="3-OXO-5-ALPHA-STEROID 4-DEHYDROGENASE"/>
    <property type="match status" value="1"/>
</dbReference>
<dbReference type="PROSITE" id="PS50244">
    <property type="entry name" value="S5A_REDUCTASE"/>
    <property type="match status" value="1"/>
</dbReference>
<dbReference type="EMBL" id="MCFG01000083">
    <property type="protein sequence ID" value="ORX82983.1"/>
    <property type="molecule type" value="Genomic_DNA"/>
</dbReference>
<dbReference type="STRING" id="1754192.A0A1Y1XB80"/>
<protein>
    <recommendedName>
        <fullName evidence="7">3-oxo-5-alpha-steroid 4-dehydrogenase C-terminal domain-containing protein</fullName>
    </recommendedName>
</protein>
<comment type="similarity">
    <text evidence="2">Belongs to the steroid 5-alpha reductase family.</text>
</comment>
<feature type="domain" description="3-oxo-5-alpha-steroid 4-dehydrogenase C-terminal" evidence="7">
    <location>
        <begin position="153"/>
        <end position="264"/>
    </location>
</feature>
<dbReference type="PANTHER" id="PTHR10556:SF35">
    <property type="entry name" value="3-OXO-5-ALPHA-STEROID 4-DEHYDROGENASE FAMILY PROTEIN"/>
    <property type="match status" value="1"/>
</dbReference>
<evidence type="ECO:0000313" key="9">
    <source>
        <dbReference type="Proteomes" id="UP000193944"/>
    </source>
</evidence>
<feature type="transmembrane region" description="Helical" evidence="6">
    <location>
        <begin position="15"/>
        <end position="39"/>
    </location>
</feature>
<evidence type="ECO:0000313" key="8">
    <source>
        <dbReference type="EMBL" id="ORX82983.1"/>
    </source>
</evidence>
<sequence length="264" mass="31346">MSESIIPESNNTEKLLFFILVLLGFIILSLEITGNNIPYSKFQLKNERGFVFGRSINSRKGFFAVYFSTILSITFIYIYDKRKKTPYHIIVYIFYLINYSKRCFEVLFVHKFSKNSSLFALFYLWISHTVINTALCRFILLNDKNMDDSNIFYLILPFPLIIYGWVASFYHHILLAKLRRSPINATRYKIPKGGLFDYVSCPHYFMEFLTWAGFSVIVHRLSFYGHIIYILCTFIGRSYQTRKWYNNNIVGYPRKRKCLIPLIF</sequence>
<dbReference type="InterPro" id="IPR001104">
    <property type="entry name" value="3-oxo-5_a-steroid_4-DH_C"/>
</dbReference>
<accession>A0A1Y1XB80</accession>
<comment type="subcellular location">
    <subcellularLocation>
        <location evidence="1">Membrane</location>
        <topology evidence="1">Multi-pass membrane protein</topology>
    </subcellularLocation>
</comment>
<dbReference type="Proteomes" id="UP000193944">
    <property type="component" value="Unassembled WGS sequence"/>
</dbReference>
<keyword evidence="4 6" id="KW-1133">Transmembrane helix</keyword>
<keyword evidence="5 6" id="KW-0472">Membrane</keyword>
<feature type="transmembrane region" description="Helical" evidence="6">
    <location>
        <begin position="60"/>
        <end position="79"/>
    </location>
</feature>
<dbReference type="AlphaFoldDB" id="A0A1Y1XB80"/>
<evidence type="ECO:0000256" key="3">
    <source>
        <dbReference type="ARBA" id="ARBA00022692"/>
    </source>
</evidence>
<evidence type="ECO:0000256" key="4">
    <source>
        <dbReference type="ARBA" id="ARBA00022989"/>
    </source>
</evidence>
<dbReference type="InterPro" id="IPR039357">
    <property type="entry name" value="SRD5A/TECR"/>
</dbReference>
<evidence type="ECO:0000259" key="7">
    <source>
        <dbReference type="Pfam" id="PF02544"/>
    </source>
</evidence>
<dbReference type="OrthoDB" id="5788137at2759"/>
<evidence type="ECO:0000256" key="2">
    <source>
        <dbReference type="ARBA" id="ARBA00007742"/>
    </source>
</evidence>
<proteinExistence type="inferred from homology"/>
<dbReference type="Pfam" id="PF02544">
    <property type="entry name" value="Steroid_dh"/>
    <property type="match status" value="1"/>
</dbReference>
<evidence type="ECO:0000256" key="6">
    <source>
        <dbReference type="SAM" id="Phobius"/>
    </source>
</evidence>
<keyword evidence="3 6" id="KW-0812">Transmembrane</keyword>
<evidence type="ECO:0000256" key="1">
    <source>
        <dbReference type="ARBA" id="ARBA00004141"/>
    </source>
</evidence>
<gene>
    <name evidence="8" type="ORF">BCR32DRAFT_267282</name>
</gene>
<comment type="caution">
    <text evidence="8">The sequence shown here is derived from an EMBL/GenBank/DDBJ whole genome shotgun (WGS) entry which is preliminary data.</text>
</comment>
<keyword evidence="9" id="KW-1185">Reference proteome</keyword>
<dbReference type="GO" id="GO:0016627">
    <property type="term" value="F:oxidoreductase activity, acting on the CH-CH group of donors"/>
    <property type="evidence" value="ECO:0007669"/>
    <property type="project" value="InterPro"/>
</dbReference>